<evidence type="ECO:0000313" key="3">
    <source>
        <dbReference type="Proteomes" id="UP000324831"/>
    </source>
</evidence>
<evidence type="ECO:0000256" key="1">
    <source>
        <dbReference type="SAM" id="Phobius"/>
    </source>
</evidence>
<dbReference type="AlphaFoldDB" id="A0A478FSS6"/>
<gene>
    <name evidence="2" type="ORF">MHSWG343_01030</name>
</gene>
<reference evidence="2 3" key="1">
    <citation type="submission" date="2019-01" db="EMBL/GenBank/DDBJ databases">
        <title>Draft genome sequences of Candidatus Mycoplasma haemohominis SWG34-3 identified from a patient with pyrexia, anemia and liver dysfunction.</title>
        <authorList>
            <person name="Sekizuka T."/>
            <person name="Hattori N."/>
            <person name="Katano H."/>
            <person name="Takuma T."/>
            <person name="Ito T."/>
            <person name="Arai N."/>
            <person name="Yanai R."/>
            <person name="Ishii S."/>
            <person name="Miura Y."/>
            <person name="Tokunaga T."/>
            <person name="Watanabe H."/>
            <person name="Nomura N."/>
            <person name="Eguchi J."/>
            <person name="Arai T."/>
            <person name="Hasegawa H."/>
            <person name="Nakamaki T."/>
            <person name="Wakita T."/>
            <person name="Niki Y."/>
            <person name="Kuroda M."/>
        </authorList>
    </citation>
    <scope>NUCLEOTIDE SEQUENCE [LARGE SCALE GENOMIC DNA]</scope>
    <source>
        <strain evidence="2">SWG34-3</strain>
    </source>
</reference>
<proteinExistence type="predicted"/>
<dbReference type="Gene3D" id="1.20.1280.290">
    <property type="match status" value="1"/>
</dbReference>
<keyword evidence="1" id="KW-0472">Membrane</keyword>
<keyword evidence="1" id="KW-1133">Transmembrane helix</keyword>
<feature type="transmembrane region" description="Helical" evidence="1">
    <location>
        <begin position="81"/>
        <end position="105"/>
    </location>
</feature>
<comment type="caution">
    <text evidence="2">The sequence shown here is derived from an EMBL/GenBank/DDBJ whole genome shotgun (WGS) entry which is preliminary data.</text>
</comment>
<feature type="transmembrane region" description="Helical" evidence="1">
    <location>
        <begin position="12"/>
        <end position="37"/>
    </location>
</feature>
<evidence type="ECO:0000313" key="2">
    <source>
        <dbReference type="EMBL" id="GCE63125.1"/>
    </source>
</evidence>
<dbReference type="EMBL" id="BIMN01000001">
    <property type="protein sequence ID" value="GCE63125.1"/>
    <property type="molecule type" value="Genomic_DNA"/>
</dbReference>
<sequence>MIEDGFEFALKLLGVATASMGASCILIAMVPTFIATYKTKNTVGLNKTMFLLHTCVAILFAIGAYFLTAKGCILRGNLTNLIFLGVIFSVLNTVCGLGNLYVLTLKNKNMAEAKKMGISESEYHDRMYANK</sequence>
<name>A0A478FSS6_9MOLU</name>
<feature type="transmembrane region" description="Helical" evidence="1">
    <location>
        <begin position="49"/>
        <end position="69"/>
    </location>
</feature>
<organism evidence="2 3">
    <name type="scientific">Candidatus Mycoplasma haematohominis</name>
    <dbReference type="NCBI Taxonomy" id="1494318"/>
    <lineage>
        <taxon>Bacteria</taxon>
        <taxon>Bacillati</taxon>
        <taxon>Mycoplasmatota</taxon>
        <taxon>Mollicutes</taxon>
        <taxon>Mycoplasmataceae</taxon>
        <taxon>Mycoplasma</taxon>
    </lineage>
</organism>
<protein>
    <submittedName>
        <fullName evidence="2">Uncharacterized protein</fullName>
    </submittedName>
</protein>
<keyword evidence="1" id="KW-0812">Transmembrane</keyword>
<dbReference type="Proteomes" id="UP000324831">
    <property type="component" value="Unassembled WGS sequence"/>
</dbReference>
<accession>A0A478FSS6</accession>